<name>A0A915ESZ7_9BILA</name>
<dbReference type="GO" id="GO:0051539">
    <property type="term" value="F:4 iron, 4 sulfur cluster binding"/>
    <property type="evidence" value="ECO:0007669"/>
    <property type="project" value="InterPro"/>
</dbReference>
<dbReference type="PANTHER" id="PTHR11918">
    <property type="entry name" value="RADICAL SAM PROTEINS"/>
    <property type="match status" value="1"/>
</dbReference>
<dbReference type="WBParaSite" id="jg918">
    <property type="protein sequence ID" value="jg918"/>
    <property type="gene ID" value="jg918"/>
</dbReference>
<accession>A0A915ESZ7</accession>
<dbReference type="InterPro" id="IPR020612">
    <property type="entry name" value="Methylthiotransferase_CS"/>
</dbReference>
<dbReference type="Gene3D" id="3.80.30.20">
    <property type="entry name" value="tm_1862 like domain"/>
    <property type="match status" value="1"/>
</dbReference>
<evidence type="ECO:0000256" key="1">
    <source>
        <dbReference type="ARBA" id="ARBA00001966"/>
    </source>
</evidence>
<dbReference type="PROSITE" id="PS01278">
    <property type="entry name" value="MTTASE_RADICAL"/>
    <property type="match status" value="1"/>
</dbReference>
<dbReference type="GO" id="GO:0035598">
    <property type="term" value="F:tRNA (N(6)-L-threonylcarbamoyladenosine(37)-C(2))-methylthiotransferase activity"/>
    <property type="evidence" value="ECO:0007669"/>
    <property type="project" value="TreeGrafter"/>
</dbReference>
<evidence type="ECO:0000313" key="4">
    <source>
        <dbReference type="WBParaSite" id="jg918"/>
    </source>
</evidence>
<evidence type="ECO:0000313" key="3">
    <source>
        <dbReference type="Proteomes" id="UP000887574"/>
    </source>
</evidence>
<keyword evidence="2" id="KW-0808">Transferase</keyword>
<sequence>MFVLLDVFLRQLQMSLGLRMFVDETIKGNVVRLISQKRKGELPLNLPKMRRNEFIEILAINSGCLNHCTYCKTKMARGDLKSFRRRQLQELWLTSEDLGAWGRDIGHVLPDLLEALVQVIPEGCMMRLGMTNPPYILDYLEDIAKILNHPRVYSFLHIPIQSGSNAVLTDMKREYTTDSFATLWIT</sequence>
<organism evidence="3 4">
    <name type="scientific">Ditylenchus dipsaci</name>
    <dbReference type="NCBI Taxonomy" id="166011"/>
    <lineage>
        <taxon>Eukaryota</taxon>
        <taxon>Metazoa</taxon>
        <taxon>Ecdysozoa</taxon>
        <taxon>Nematoda</taxon>
        <taxon>Chromadorea</taxon>
        <taxon>Rhabditida</taxon>
        <taxon>Tylenchina</taxon>
        <taxon>Tylenchomorpha</taxon>
        <taxon>Sphaerularioidea</taxon>
        <taxon>Anguinidae</taxon>
        <taxon>Anguininae</taxon>
        <taxon>Ditylenchus</taxon>
    </lineage>
</organism>
<dbReference type="SUPFAM" id="SSF102114">
    <property type="entry name" value="Radical SAM enzymes"/>
    <property type="match status" value="1"/>
</dbReference>
<reference evidence="4" key="1">
    <citation type="submission" date="2022-11" db="UniProtKB">
        <authorList>
            <consortium name="WormBaseParasite"/>
        </authorList>
    </citation>
    <scope>IDENTIFICATION</scope>
</reference>
<dbReference type="Proteomes" id="UP000887574">
    <property type="component" value="Unplaced"/>
</dbReference>
<dbReference type="InterPro" id="IPR023404">
    <property type="entry name" value="rSAM_horseshoe"/>
</dbReference>
<dbReference type="InterPro" id="IPR058240">
    <property type="entry name" value="rSAM_sf"/>
</dbReference>
<keyword evidence="3" id="KW-1185">Reference proteome</keyword>
<dbReference type="PANTHER" id="PTHR11918:SF45">
    <property type="entry name" value="THREONYLCARBAMOYLADENOSINE TRNA METHYLTHIOTRANSFERASE"/>
    <property type="match status" value="1"/>
</dbReference>
<dbReference type="GO" id="GO:0005783">
    <property type="term" value="C:endoplasmic reticulum"/>
    <property type="evidence" value="ECO:0007669"/>
    <property type="project" value="TreeGrafter"/>
</dbReference>
<protein>
    <submittedName>
        <fullName evidence="4">Radical SAM core domain-containing protein</fullName>
    </submittedName>
</protein>
<evidence type="ECO:0000256" key="2">
    <source>
        <dbReference type="ARBA" id="ARBA00022679"/>
    </source>
</evidence>
<proteinExistence type="predicted"/>
<comment type="cofactor">
    <cofactor evidence="1">
        <name>[4Fe-4S] cluster</name>
        <dbReference type="ChEBI" id="CHEBI:49883"/>
    </cofactor>
</comment>
<dbReference type="AlphaFoldDB" id="A0A915ESZ7"/>